<name>A0A284R4L2_ARMOS</name>
<organism evidence="1 2">
    <name type="scientific">Armillaria ostoyae</name>
    <name type="common">Armillaria root rot fungus</name>
    <dbReference type="NCBI Taxonomy" id="47428"/>
    <lineage>
        <taxon>Eukaryota</taxon>
        <taxon>Fungi</taxon>
        <taxon>Dikarya</taxon>
        <taxon>Basidiomycota</taxon>
        <taxon>Agaricomycotina</taxon>
        <taxon>Agaricomycetes</taxon>
        <taxon>Agaricomycetidae</taxon>
        <taxon>Agaricales</taxon>
        <taxon>Marasmiineae</taxon>
        <taxon>Physalacriaceae</taxon>
        <taxon>Armillaria</taxon>
    </lineage>
</organism>
<keyword evidence="2" id="KW-1185">Reference proteome</keyword>
<dbReference type="OMA" id="CHICNCQ"/>
<dbReference type="AlphaFoldDB" id="A0A284R4L2"/>
<reference evidence="2" key="1">
    <citation type="journal article" date="2017" name="Nat. Ecol. Evol.">
        <title>Genome expansion and lineage-specific genetic innovations in the forest pathogenic fungi Armillaria.</title>
        <authorList>
            <person name="Sipos G."/>
            <person name="Prasanna A.N."/>
            <person name="Walter M.C."/>
            <person name="O'Connor E."/>
            <person name="Balint B."/>
            <person name="Krizsan K."/>
            <person name="Kiss B."/>
            <person name="Hess J."/>
            <person name="Varga T."/>
            <person name="Slot J."/>
            <person name="Riley R."/>
            <person name="Boka B."/>
            <person name="Rigling D."/>
            <person name="Barry K."/>
            <person name="Lee J."/>
            <person name="Mihaltcheva S."/>
            <person name="LaButti K."/>
            <person name="Lipzen A."/>
            <person name="Waldron R."/>
            <person name="Moloney N.M."/>
            <person name="Sperisen C."/>
            <person name="Kredics L."/>
            <person name="Vagvoelgyi C."/>
            <person name="Patrignani A."/>
            <person name="Fitzpatrick D."/>
            <person name="Nagy I."/>
            <person name="Doyle S."/>
            <person name="Anderson J.B."/>
            <person name="Grigoriev I.V."/>
            <person name="Gueldener U."/>
            <person name="Muensterkoetter M."/>
            <person name="Nagy L.G."/>
        </authorList>
    </citation>
    <scope>NUCLEOTIDE SEQUENCE [LARGE SCALE GENOMIC DNA]</scope>
    <source>
        <strain evidence="2">C18/9</strain>
    </source>
</reference>
<dbReference type="OrthoDB" id="3248986at2759"/>
<protein>
    <submittedName>
        <fullName evidence="1">Uncharacterized protein</fullName>
    </submittedName>
</protein>
<accession>A0A284R4L2</accession>
<dbReference type="STRING" id="47428.A0A284R4L2"/>
<dbReference type="Proteomes" id="UP000219338">
    <property type="component" value="Unassembled WGS sequence"/>
</dbReference>
<proteinExistence type="predicted"/>
<evidence type="ECO:0000313" key="1">
    <source>
        <dbReference type="EMBL" id="SJL03635.1"/>
    </source>
</evidence>
<evidence type="ECO:0000313" key="2">
    <source>
        <dbReference type="Proteomes" id="UP000219338"/>
    </source>
</evidence>
<dbReference type="EMBL" id="FUEG01000004">
    <property type="protein sequence ID" value="SJL03635.1"/>
    <property type="molecule type" value="Genomic_DNA"/>
</dbReference>
<sequence>MILEVGDKGTVHNVPSGDIADPIKLTSHHYRLHLSWNVDWLGLLDNQPHSMGPAYLSINDLKIDARFLQINVICPFVMLRPKEPTPQQLNHCLEPLTKEMAMLKNGIEMDIHDHPEPVSVYTDYICLNCDMPAAQKISGQAGHAADLHPCPYCKTTLLDVNKSELYTDNHVVLKEDYELLRHAFHSRDAPVHH</sequence>
<gene>
    <name evidence="1" type="ORF">ARMOST_06992</name>
</gene>